<feature type="domain" description="BFD-like [2Fe-2S]-binding" evidence="3">
    <location>
        <begin position="385"/>
        <end position="436"/>
    </location>
</feature>
<dbReference type="CDD" id="cd19946">
    <property type="entry name" value="GlpA-like_Fer2_BFD-like"/>
    <property type="match status" value="1"/>
</dbReference>
<dbReference type="Pfam" id="PF07992">
    <property type="entry name" value="Pyr_redox_2"/>
    <property type="match status" value="1"/>
</dbReference>
<dbReference type="Gene3D" id="3.50.50.60">
    <property type="entry name" value="FAD/NAD(P)-binding domain"/>
    <property type="match status" value="3"/>
</dbReference>
<dbReference type="PANTHER" id="PTHR42949">
    <property type="entry name" value="ANAEROBIC GLYCEROL-3-PHOSPHATE DEHYDROGENASE SUBUNIT B"/>
    <property type="match status" value="1"/>
</dbReference>
<organism evidence="5 6">
    <name type="scientific">Microbacterium paludicola</name>
    <dbReference type="NCBI Taxonomy" id="300019"/>
    <lineage>
        <taxon>Bacteria</taxon>
        <taxon>Bacillati</taxon>
        <taxon>Actinomycetota</taxon>
        <taxon>Actinomycetes</taxon>
        <taxon>Micrococcales</taxon>
        <taxon>Microbacteriaceae</taxon>
        <taxon>Microbacterium</taxon>
    </lineage>
</organism>
<dbReference type="InterPro" id="IPR017224">
    <property type="entry name" value="Opine_Oxase_asu/HCN_bsu"/>
</dbReference>
<dbReference type="PRINTS" id="PR00411">
    <property type="entry name" value="PNDRDTASEI"/>
</dbReference>
<dbReference type="Gene3D" id="1.10.10.1100">
    <property type="entry name" value="BFD-like [2Fe-2S]-binding domain"/>
    <property type="match status" value="1"/>
</dbReference>
<dbReference type="AlphaFoldDB" id="A0A4Y9FSP3"/>
<evidence type="ECO:0000313" key="6">
    <source>
        <dbReference type="Proteomes" id="UP000298358"/>
    </source>
</evidence>
<dbReference type="RefSeq" id="WP_135115212.1">
    <property type="nucleotide sequence ID" value="NZ_JADGLL010000039.1"/>
</dbReference>
<dbReference type="Pfam" id="PF04324">
    <property type="entry name" value="Fer2_BFD"/>
    <property type="match status" value="1"/>
</dbReference>
<accession>A0A4Y9FSP3</accession>
<protein>
    <submittedName>
        <fullName evidence="5">FAD-dependent oxidoreductase</fullName>
    </submittedName>
</protein>
<evidence type="ECO:0000259" key="4">
    <source>
        <dbReference type="Pfam" id="PF07992"/>
    </source>
</evidence>
<dbReference type="PRINTS" id="PR00368">
    <property type="entry name" value="FADPNR"/>
</dbReference>
<feature type="domain" description="FAD/NAD(P)-binding" evidence="4">
    <location>
        <begin position="4"/>
        <end position="331"/>
    </location>
</feature>
<evidence type="ECO:0000256" key="1">
    <source>
        <dbReference type="ARBA" id="ARBA00023002"/>
    </source>
</evidence>
<dbReference type="InterPro" id="IPR007419">
    <property type="entry name" value="BFD-like_2Fe2S-bd_dom"/>
</dbReference>
<evidence type="ECO:0000313" key="5">
    <source>
        <dbReference type="EMBL" id="TFU31986.1"/>
    </source>
</evidence>
<dbReference type="SUPFAM" id="SSF51905">
    <property type="entry name" value="FAD/NAD(P)-binding domain"/>
    <property type="match status" value="1"/>
</dbReference>
<dbReference type="EMBL" id="SPQB01000039">
    <property type="protein sequence ID" value="TFU31986.1"/>
    <property type="molecule type" value="Genomic_DNA"/>
</dbReference>
<reference evidence="5 6" key="1">
    <citation type="submission" date="2019-03" db="EMBL/GenBank/DDBJ databases">
        <title>Diversity of the mouse oral microbiome.</title>
        <authorList>
            <person name="Joseph S."/>
            <person name="Aduse-Opoku J."/>
            <person name="Curtis M."/>
            <person name="Wade W."/>
            <person name="Hashim A."/>
        </authorList>
    </citation>
    <scope>NUCLEOTIDE SEQUENCE [LARGE SCALE GENOMIC DNA]</scope>
    <source>
        <strain evidence="5 6">P1012</strain>
    </source>
</reference>
<dbReference type="InterPro" id="IPR023753">
    <property type="entry name" value="FAD/NAD-binding_dom"/>
</dbReference>
<dbReference type="InterPro" id="IPR041854">
    <property type="entry name" value="BFD-like_2Fe2S-bd_dom_sf"/>
</dbReference>
<dbReference type="GO" id="GO:0016491">
    <property type="term" value="F:oxidoreductase activity"/>
    <property type="evidence" value="ECO:0007669"/>
    <property type="project" value="UniProtKB-KW"/>
</dbReference>
<comment type="caution">
    <text evidence="5">The sequence shown here is derived from an EMBL/GenBank/DDBJ whole genome shotgun (WGS) entry which is preliminary data.</text>
</comment>
<feature type="region of interest" description="Disordered" evidence="2">
    <location>
        <begin position="443"/>
        <end position="491"/>
    </location>
</feature>
<dbReference type="InterPro" id="IPR051691">
    <property type="entry name" value="Metab_Enz_Cyan_OpOx_G3PDH"/>
</dbReference>
<sequence>MTHAVLVVGGGPAGLAAAAAALDAGASVTLLDSGRDVGGQYWRHLPTERSGEHESLLHHGWERFAALRADVTARATVLLEGQVWSIQPDRDAPGGLAVDIATGPADGIDGEPHRFRPDAIVLATGAHDRTLPFPGWELPGVFTGGAAQALAKSERIRIGEHVVVAGAGPFLLPVAASVAETGARVAGVFEANRIPALTRGWLPRPWELVGAAGKGRELAGYVGAFARHRIPYRLGAAVVAAHGEEHVESVTITDVAADWSPIAGSERTIAADAVCVTHGFTPRIELAIAAGCAIDRGFVTVDDRQRTSVRGVYAAGEITGIGGVDKALAEGTIAGHAAAGWPPDAPRSLRAALRRRATAAGFAKRLEAAHGIRSGWHSWLRDDTLVCRCEEVSYGAVRRTAAATSAEGLRSLKLATRAGLGACQGRMCGRSLEELAARLSPSGALRDAGHGPGRGASTDRRPIVTPQRLGDLARLASPPPPSDGLPRTTTN</sequence>
<dbReference type="PIRSF" id="PIRSF037495">
    <property type="entry name" value="Opine_OX_OoxA/HcnB"/>
    <property type="match status" value="1"/>
</dbReference>
<dbReference type="PANTHER" id="PTHR42949:SF3">
    <property type="entry name" value="ANAEROBIC GLYCEROL-3-PHOSPHATE DEHYDROGENASE SUBUNIT B"/>
    <property type="match status" value="1"/>
</dbReference>
<proteinExistence type="predicted"/>
<gene>
    <name evidence="5" type="ORF">E4U02_12725</name>
</gene>
<evidence type="ECO:0000259" key="3">
    <source>
        <dbReference type="Pfam" id="PF04324"/>
    </source>
</evidence>
<dbReference type="Proteomes" id="UP000298358">
    <property type="component" value="Unassembled WGS sequence"/>
</dbReference>
<dbReference type="InterPro" id="IPR036188">
    <property type="entry name" value="FAD/NAD-bd_sf"/>
</dbReference>
<dbReference type="OrthoDB" id="9801699at2"/>
<dbReference type="Gene3D" id="3.40.50.720">
    <property type="entry name" value="NAD(P)-binding Rossmann-like Domain"/>
    <property type="match status" value="1"/>
</dbReference>
<evidence type="ECO:0000256" key="2">
    <source>
        <dbReference type="SAM" id="MobiDB-lite"/>
    </source>
</evidence>
<keyword evidence="1" id="KW-0560">Oxidoreductase</keyword>
<keyword evidence="6" id="KW-1185">Reference proteome</keyword>
<name>A0A4Y9FSP3_9MICO</name>